<dbReference type="AlphaFoldDB" id="A0A8S4QXK8"/>
<evidence type="ECO:0000313" key="2">
    <source>
        <dbReference type="EMBL" id="CAH2225001.1"/>
    </source>
</evidence>
<accession>A0A8S4QXK8</accession>
<evidence type="ECO:0000313" key="3">
    <source>
        <dbReference type="Proteomes" id="UP000838756"/>
    </source>
</evidence>
<name>A0A8S4QXK8_9NEOP</name>
<feature type="compositionally biased region" description="Polar residues" evidence="1">
    <location>
        <begin position="63"/>
        <end position="76"/>
    </location>
</feature>
<feature type="non-terminal residue" evidence="2">
    <location>
        <position position="1"/>
    </location>
</feature>
<protein>
    <submittedName>
        <fullName evidence="2">Jg2375 protein</fullName>
    </submittedName>
</protein>
<dbReference type="EMBL" id="CAKXAJ010020834">
    <property type="protein sequence ID" value="CAH2225001.1"/>
    <property type="molecule type" value="Genomic_DNA"/>
</dbReference>
<gene>
    <name evidence="2" type="primary">jg2375</name>
    <name evidence="2" type="ORF">PAEG_LOCUS6925</name>
</gene>
<comment type="caution">
    <text evidence="2">The sequence shown here is derived from an EMBL/GenBank/DDBJ whole genome shotgun (WGS) entry which is preliminary data.</text>
</comment>
<reference evidence="2" key="1">
    <citation type="submission" date="2022-03" db="EMBL/GenBank/DDBJ databases">
        <authorList>
            <person name="Lindestad O."/>
        </authorList>
    </citation>
    <scope>NUCLEOTIDE SEQUENCE</scope>
</reference>
<dbReference type="Proteomes" id="UP000838756">
    <property type="component" value="Unassembled WGS sequence"/>
</dbReference>
<keyword evidence="3" id="KW-1185">Reference proteome</keyword>
<evidence type="ECO:0000256" key="1">
    <source>
        <dbReference type="SAM" id="MobiDB-lite"/>
    </source>
</evidence>
<proteinExistence type="predicted"/>
<sequence length="76" mass="8149">WNTWPSPNTSSNSWTSSAASSRCYGLSRAARPWTACTRPRRARATTSTARSGGLSRAPRGRGSPSTRSCESSGSLW</sequence>
<organism evidence="2 3">
    <name type="scientific">Pararge aegeria aegeria</name>
    <dbReference type="NCBI Taxonomy" id="348720"/>
    <lineage>
        <taxon>Eukaryota</taxon>
        <taxon>Metazoa</taxon>
        <taxon>Ecdysozoa</taxon>
        <taxon>Arthropoda</taxon>
        <taxon>Hexapoda</taxon>
        <taxon>Insecta</taxon>
        <taxon>Pterygota</taxon>
        <taxon>Neoptera</taxon>
        <taxon>Endopterygota</taxon>
        <taxon>Lepidoptera</taxon>
        <taxon>Glossata</taxon>
        <taxon>Ditrysia</taxon>
        <taxon>Papilionoidea</taxon>
        <taxon>Nymphalidae</taxon>
        <taxon>Satyrinae</taxon>
        <taxon>Satyrini</taxon>
        <taxon>Parargina</taxon>
        <taxon>Pararge</taxon>
    </lineage>
</organism>
<feature type="region of interest" description="Disordered" evidence="1">
    <location>
        <begin position="35"/>
        <end position="76"/>
    </location>
</feature>